<sequence>MFLEVCGGPAILRISYSRPFILVDKITGVVPSPFGLGYPHTLLLRRSFASRIRKALRLKSTGGLLHP</sequence>
<dbReference type="Gramene" id="evm.model.03.910">
    <property type="protein sequence ID" value="cds.evm.model.03.910"/>
    <property type="gene ID" value="evm.TU.03.910"/>
</dbReference>
<dbReference type="Proteomes" id="UP000596661">
    <property type="component" value="Chromosome 3"/>
</dbReference>
<dbReference type="AlphaFoldDB" id="A0A803PAY6"/>
<evidence type="ECO:0000313" key="1">
    <source>
        <dbReference type="EnsemblPlants" id="cds.evm.model.03.910"/>
    </source>
</evidence>
<evidence type="ECO:0000313" key="2">
    <source>
        <dbReference type="Proteomes" id="UP000596661"/>
    </source>
</evidence>
<protein>
    <submittedName>
        <fullName evidence="1">Uncharacterized protein</fullName>
    </submittedName>
</protein>
<name>A0A803PAY6_CANSA</name>
<reference evidence="1" key="1">
    <citation type="submission" date="2018-11" db="EMBL/GenBank/DDBJ databases">
        <authorList>
            <person name="Grassa J C."/>
        </authorList>
    </citation>
    <scope>NUCLEOTIDE SEQUENCE [LARGE SCALE GENOMIC DNA]</scope>
</reference>
<reference evidence="1" key="2">
    <citation type="submission" date="2021-03" db="UniProtKB">
        <authorList>
            <consortium name="EnsemblPlants"/>
        </authorList>
    </citation>
    <scope>IDENTIFICATION</scope>
</reference>
<proteinExistence type="predicted"/>
<dbReference type="EMBL" id="UZAU01000269">
    <property type="status" value="NOT_ANNOTATED_CDS"/>
    <property type="molecule type" value="Genomic_DNA"/>
</dbReference>
<keyword evidence="2" id="KW-1185">Reference proteome</keyword>
<organism evidence="1 2">
    <name type="scientific">Cannabis sativa</name>
    <name type="common">Hemp</name>
    <name type="synonym">Marijuana</name>
    <dbReference type="NCBI Taxonomy" id="3483"/>
    <lineage>
        <taxon>Eukaryota</taxon>
        <taxon>Viridiplantae</taxon>
        <taxon>Streptophyta</taxon>
        <taxon>Embryophyta</taxon>
        <taxon>Tracheophyta</taxon>
        <taxon>Spermatophyta</taxon>
        <taxon>Magnoliopsida</taxon>
        <taxon>eudicotyledons</taxon>
        <taxon>Gunneridae</taxon>
        <taxon>Pentapetalae</taxon>
        <taxon>rosids</taxon>
        <taxon>fabids</taxon>
        <taxon>Rosales</taxon>
        <taxon>Cannabaceae</taxon>
        <taxon>Cannabis</taxon>
    </lineage>
</organism>
<dbReference type="EnsemblPlants" id="evm.model.03.910">
    <property type="protein sequence ID" value="cds.evm.model.03.910"/>
    <property type="gene ID" value="evm.TU.03.910"/>
</dbReference>
<accession>A0A803PAY6</accession>